<dbReference type="EMBL" id="SEYY01004712">
    <property type="protein sequence ID" value="KAB7503673.1"/>
    <property type="molecule type" value="Genomic_DNA"/>
</dbReference>
<gene>
    <name evidence="6" type="primary">nup93</name>
    <name evidence="6" type="ORF">Anas_00708</name>
</gene>
<comment type="caution">
    <text evidence="6">The sequence shown here is derived from an EMBL/GenBank/DDBJ whole genome shotgun (WGS) entry which is preliminary data.</text>
</comment>
<proteinExistence type="inferred from homology"/>
<dbReference type="GO" id="GO:0006606">
    <property type="term" value="P:protein import into nucleus"/>
    <property type="evidence" value="ECO:0007669"/>
    <property type="project" value="TreeGrafter"/>
</dbReference>
<evidence type="ECO:0000256" key="4">
    <source>
        <dbReference type="ARBA" id="ARBA00023242"/>
    </source>
</evidence>
<organism evidence="6 7">
    <name type="scientific">Armadillidium nasatum</name>
    <dbReference type="NCBI Taxonomy" id="96803"/>
    <lineage>
        <taxon>Eukaryota</taxon>
        <taxon>Metazoa</taxon>
        <taxon>Ecdysozoa</taxon>
        <taxon>Arthropoda</taxon>
        <taxon>Crustacea</taxon>
        <taxon>Multicrustacea</taxon>
        <taxon>Malacostraca</taxon>
        <taxon>Eumalacostraca</taxon>
        <taxon>Peracarida</taxon>
        <taxon>Isopoda</taxon>
        <taxon>Oniscidea</taxon>
        <taxon>Crinocheta</taxon>
        <taxon>Armadillidiidae</taxon>
        <taxon>Armadillidium</taxon>
    </lineage>
</organism>
<reference evidence="6 7" key="1">
    <citation type="journal article" date="2019" name="PLoS Biol.">
        <title>Sex chromosomes control vertical transmission of feminizing Wolbachia symbionts in an isopod.</title>
        <authorList>
            <person name="Becking T."/>
            <person name="Chebbi M.A."/>
            <person name="Giraud I."/>
            <person name="Moumen B."/>
            <person name="Laverre T."/>
            <person name="Caubet Y."/>
            <person name="Peccoud J."/>
            <person name="Gilbert C."/>
            <person name="Cordaux R."/>
        </authorList>
    </citation>
    <scope>NUCLEOTIDE SEQUENCE [LARGE SCALE GENOMIC DNA]</scope>
    <source>
        <strain evidence="6">ANa2</strain>
        <tissue evidence="6">Whole body excluding digestive tract and cuticle</tissue>
    </source>
</reference>
<dbReference type="AlphaFoldDB" id="A0A5N5TAH5"/>
<keyword evidence="7" id="KW-1185">Reference proteome</keyword>
<keyword evidence="5" id="KW-0813">Transport</keyword>
<evidence type="ECO:0000256" key="1">
    <source>
        <dbReference type="ARBA" id="ARBA00004567"/>
    </source>
</evidence>
<evidence type="ECO:0000313" key="7">
    <source>
        <dbReference type="Proteomes" id="UP000326759"/>
    </source>
</evidence>
<keyword evidence="3 5" id="KW-0906">Nuclear pore complex</keyword>
<comment type="similarity">
    <text evidence="2 5">Belongs to the nucleoporin interacting component (NIC) family.</text>
</comment>
<dbReference type="OrthoDB" id="1918363at2759"/>
<keyword evidence="5" id="KW-0472">Membrane</keyword>
<keyword evidence="5" id="KW-0811">Translocation</keyword>
<name>A0A5N5TAH5_9CRUS</name>
<dbReference type="InterPro" id="IPR007231">
    <property type="entry name" value="Nucleoporin_int_Nup93/Nic96"/>
</dbReference>
<sequence length="696" mass="78019">MTHTEVERLFWEQQKAEWEQAKQKFMSCFANINAEALNFTPQPQESLVHSMSFSKGSGVLSIEEAAYAKTNIIDLWALVCSIVEVPISVVGNAKSRTLSKVQAILVRQAKAHLEKSYERHMRQLVFSHLEKATLGGVPGLVPLVKAYLSVLLPPQSQAHLEDGEAKGVPVWPLIFYCLRAGGPKAAALAAQENSNPSVAEIVPALEALEKSESGRLSIDLEKKLKLSYKRNAKSITDPFKRTVYCLLCRCDVDDDHSDIIATTDDYLWLKLSLVECENISPHLTPSNQKRTMDDVLTLSQFQNLLYKKYGEKHFNAWQQPLLYMSVLLLSCQFEAGIEFLSRIERLRCHAVHVALALHESNLLVLPSQTSAPLLSNEEGDVEGFYRLNLVQLVKLYVKKFEITNLNEVLHYYYFLRNLKGCSQNMFTECVSELVLQTREFDTLLGMLNTDGSRTPGLVDKFKVDVCEIAEVVAKDSEKKGLHEDAIKLYDLAKNHEKALTLLNQLMSQVVHQRGQSEMSSHGSKRERVMEMATAIALRFKTHGHNATAPSIATLHVLLDMATFFDLYHQERFSEAVKILKRLKIVALAKDEVESRVTSMPSFGLEVKTVLPHVLLAAMTSTYRLYQAPSQNLFSPLSSTPVSSPAISVLNMSSQMLPATKHLKEQARAIVTFAGMIPLRLNADVNARLVQLEALIN</sequence>
<dbReference type="GO" id="GO:0017056">
    <property type="term" value="F:structural constituent of nuclear pore"/>
    <property type="evidence" value="ECO:0007669"/>
    <property type="project" value="InterPro"/>
</dbReference>
<evidence type="ECO:0000256" key="2">
    <source>
        <dbReference type="ARBA" id="ARBA00010186"/>
    </source>
</evidence>
<evidence type="ECO:0000256" key="3">
    <source>
        <dbReference type="ARBA" id="ARBA00023132"/>
    </source>
</evidence>
<keyword evidence="5" id="KW-0653">Protein transport</keyword>
<keyword evidence="5" id="KW-0509">mRNA transport</keyword>
<keyword evidence="4 5" id="KW-0539">Nucleus</keyword>
<evidence type="ECO:0000313" key="6">
    <source>
        <dbReference type="EMBL" id="KAB7503673.1"/>
    </source>
</evidence>
<dbReference type="PANTHER" id="PTHR11225">
    <property type="entry name" value="NUCLEAR PORE COMPLEX PROTEIN NUP93 NUCLEOPORIN NUP93 DEAD EYE PROTEIN"/>
    <property type="match status" value="1"/>
</dbReference>
<comment type="subcellular location">
    <subcellularLocation>
        <location evidence="1 5">Nucleus</location>
        <location evidence="1 5">Nuclear pore complex</location>
    </subcellularLocation>
</comment>
<protein>
    <recommendedName>
        <fullName evidence="5">Nuclear pore protein</fullName>
    </recommendedName>
</protein>
<dbReference type="Proteomes" id="UP000326759">
    <property type="component" value="Unassembled WGS sequence"/>
</dbReference>
<dbReference type="Pfam" id="PF04097">
    <property type="entry name" value="Nic96"/>
    <property type="match status" value="1"/>
</dbReference>
<accession>A0A5N5TAH5</accession>
<evidence type="ECO:0000256" key="5">
    <source>
        <dbReference type="RuleBase" id="RU364035"/>
    </source>
</evidence>
<dbReference type="PANTHER" id="PTHR11225:SF4">
    <property type="entry name" value="NUCLEAR PORE COMPLEX PROTEIN NUP93"/>
    <property type="match status" value="1"/>
</dbReference>
<dbReference type="GO" id="GO:0005643">
    <property type="term" value="C:nuclear pore"/>
    <property type="evidence" value="ECO:0007669"/>
    <property type="project" value="UniProtKB-SubCell"/>
</dbReference>
<dbReference type="GO" id="GO:0016973">
    <property type="term" value="P:poly(A)+ mRNA export from nucleus"/>
    <property type="evidence" value="ECO:0007669"/>
    <property type="project" value="TreeGrafter"/>
</dbReference>